<keyword evidence="2 5" id="KW-0812">Transmembrane</keyword>
<feature type="transmembrane region" description="Helical" evidence="5">
    <location>
        <begin position="153"/>
        <end position="177"/>
    </location>
</feature>
<evidence type="ECO:0000313" key="7">
    <source>
        <dbReference type="EMBL" id="MBB4234984.1"/>
    </source>
</evidence>
<evidence type="ECO:0000259" key="6">
    <source>
        <dbReference type="Pfam" id="PF04932"/>
    </source>
</evidence>
<sequence>MMTIENAALARNHYPAGYHRRAAPRWRVRRDVLAKLVLTIAFYASLWRATGMWYGLPANFDDGAAVDPLPMKLLLYGLIPLSGLYFLLEQRQFLRVFSRISPFIVVVGISCLTSIAFSIDRGASLKGLAAVIVLAVPPLLYRARYGNVEAFKVLGRFAIAAAFINVVYTAAFPQFAIMRGSYAGMVKGAFYHKNTLGQFCSVSFVCLLSTEKLGRLRYSTLIRWAAMLCLLVLIVATKSSTAVVLTMFGSMMLYGVRVIHIYPNRLFRSFVVFLLFLIVGFGASFVYLGVASAVAEAFGKDITFSGRTNIWEQLLPLIWDRPLTGYGFAMFRQPEVMEEYVKVTFDARSTHNTYLELALNIGIPGITAWTLFLLTRLFRKMTIVDPDPAESGARRKEIVIIILIMLGAMTEAGMMLAPFILWPHMVIALSELRPRLRTNRNLRQT</sequence>
<feature type="transmembrane region" description="Helical" evidence="5">
    <location>
        <begin position="271"/>
        <end position="295"/>
    </location>
</feature>
<reference evidence="7 8" key="1">
    <citation type="submission" date="2020-08" db="EMBL/GenBank/DDBJ databases">
        <title>Genomic Encyclopedia of Type Strains, Phase IV (KMG-V): Genome sequencing to study the core and pangenomes of soil and plant-associated prokaryotes.</title>
        <authorList>
            <person name="Whitman W."/>
        </authorList>
    </citation>
    <scope>NUCLEOTIDE SEQUENCE [LARGE SCALE GENOMIC DNA]</scope>
    <source>
        <strain evidence="7 8">SEMIA 4089</strain>
    </source>
</reference>
<dbReference type="Pfam" id="PF04932">
    <property type="entry name" value="Wzy_C"/>
    <property type="match status" value="1"/>
</dbReference>
<dbReference type="InterPro" id="IPR007016">
    <property type="entry name" value="O-antigen_ligase-rel_domated"/>
</dbReference>
<organism evidence="7 8">
    <name type="scientific">Rhizobium esperanzae</name>
    <dbReference type="NCBI Taxonomy" id="1967781"/>
    <lineage>
        <taxon>Bacteria</taxon>
        <taxon>Pseudomonadati</taxon>
        <taxon>Pseudomonadota</taxon>
        <taxon>Alphaproteobacteria</taxon>
        <taxon>Hyphomicrobiales</taxon>
        <taxon>Rhizobiaceae</taxon>
        <taxon>Rhizobium/Agrobacterium group</taxon>
        <taxon>Rhizobium</taxon>
    </lineage>
</organism>
<dbReference type="GO" id="GO:0016874">
    <property type="term" value="F:ligase activity"/>
    <property type="evidence" value="ECO:0007669"/>
    <property type="project" value="UniProtKB-KW"/>
</dbReference>
<feature type="transmembrane region" description="Helical" evidence="5">
    <location>
        <begin position="32"/>
        <end position="49"/>
    </location>
</feature>
<evidence type="ECO:0000256" key="1">
    <source>
        <dbReference type="ARBA" id="ARBA00004141"/>
    </source>
</evidence>
<name>A0A7W6R1J2_9HYPH</name>
<feature type="transmembrane region" description="Helical" evidence="5">
    <location>
        <begin position="357"/>
        <end position="378"/>
    </location>
</feature>
<evidence type="ECO:0000256" key="4">
    <source>
        <dbReference type="ARBA" id="ARBA00023136"/>
    </source>
</evidence>
<feature type="transmembrane region" description="Helical" evidence="5">
    <location>
        <begin position="125"/>
        <end position="141"/>
    </location>
</feature>
<feature type="transmembrane region" description="Helical" evidence="5">
    <location>
        <begin position="220"/>
        <end position="236"/>
    </location>
</feature>
<feature type="transmembrane region" description="Helical" evidence="5">
    <location>
        <begin position="100"/>
        <end position="119"/>
    </location>
</feature>
<proteinExistence type="predicted"/>
<evidence type="ECO:0000256" key="3">
    <source>
        <dbReference type="ARBA" id="ARBA00022989"/>
    </source>
</evidence>
<feature type="transmembrane region" description="Helical" evidence="5">
    <location>
        <begin position="398"/>
        <end position="422"/>
    </location>
</feature>
<dbReference type="AlphaFoldDB" id="A0A7W6R1J2"/>
<evidence type="ECO:0000313" key="8">
    <source>
        <dbReference type="Proteomes" id="UP000540909"/>
    </source>
</evidence>
<gene>
    <name evidence="7" type="ORF">GGD57_001542</name>
</gene>
<feature type="domain" description="O-antigen ligase-related" evidence="6">
    <location>
        <begin position="225"/>
        <end position="369"/>
    </location>
</feature>
<comment type="caution">
    <text evidence="7">The sequence shown here is derived from an EMBL/GenBank/DDBJ whole genome shotgun (WGS) entry which is preliminary data.</text>
</comment>
<evidence type="ECO:0000256" key="2">
    <source>
        <dbReference type="ARBA" id="ARBA00022692"/>
    </source>
</evidence>
<keyword evidence="7" id="KW-0436">Ligase</keyword>
<keyword evidence="3 5" id="KW-1133">Transmembrane helix</keyword>
<dbReference type="EMBL" id="JACIFY010000004">
    <property type="protein sequence ID" value="MBB4234984.1"/>
    <property type="molecule type" value="Genomic_DNA"/>
</dbReference>
<feature type="transmembrane region" description="Helical" evidence="5">
    <location>
        <begin position="69"/>
        <end position="88"/>
    </location>
</feature>
<protein>
    <submittedName>
        <fullName evidence="7">O-antigen ligase</fullName>
    </submittedName>
</protein>
<dbReference type="Proteomes" id="UP000540909">
    <property type="component" value="Unassembled WGS sequence"/>
</dbReference>
<dbReference type="GO" id="GO:0016020">
    <property type="term" value="C:membrane"/>
    <property type="evidence" value="ECO:0007669"/>
    <property type="project" value="UniProtKB-SubCell"/>
</dbReference>
<accession>A0A7W6R1J2</accession>
<dbReference type="PANTHER" id="PTHR37422:SF17">
    <property type="entry name" value="O-ANTIGEN LIGASE"/>
    <property type="match status" value="1"/>
</dbReference>
<evidence type="ECO:0000256" key="5">
    <source>
        <dbReference type="SAM" id="Phobius"/>
    </source>
</evidence>
<comment type="subcellular location">
    <subcellularLocation>
        <location evidence="1">Membrane</location>
        <topology evidence="1">Multi-pass membrane protein</topology>
    </subcellularLocation>
</comment>
<dbReference type="PANTHER" id="PTHR37422">
    <property type="entry name" value="TEICHURONIC ACID BIOSYNTHESIS PROTEIN TUAE"/>
    <property type="match status" value="1"/>
</dbReference>
<keyword evidence="4 5" id="KW-0472">Membrane</keyword>
<dbReference type="InterPro" id="IPR051533">
    <property type="entry name" value="WaaL-like"/>
</dbReference>